<feature type="signal peptide" evidence="5">
    <location>
        <begin position="1"/>
        <end position="22"/>
    </location>
</feature>
<sequence>MRLSLPAAVPFALLLTLMTAPSSPSSPSSPATCGWDTAVGDPFASPSGVTGAGAVHLLSGKGGDSKIVRAPEPAAGDGFGWSVRLADLDGDSCADVVVGAPYTDVAGQRDAGAVYVVYGTADRSPVRLVSSAPEAGAHLGWSLAVGQGTLVAGAPHEDADGVEDAGAVHLFDLNAGSGAGWRITQNTEGVSGNSESGDMFGWSVAVGRMGGQRDTIDLAVGAPYDNDDGTGPQESGGAADAGSMSVIYDVSGAKDTYTGRKWDLHQIVETHAGDRFGYAMAYAEEDGVGYLAVSAPLGDGGGVRDSGLVRLFRTTATEELTPLATLDQGTRGASGDGYGFSLALTGEGGARLAIGIPFGGSGGKGRVEVIPVRDPSAAQGVEQGEAGDRFGWAVGFGGNRLVVGAPDRDGSGAVTVLGRNDATGTPLTPALDDGESAEFGNAVS</sequence>
<keyword evidence="2" id="KW-0677">Repeat</keyword>
<evidence type="ECO:0000256" key="1">
    <source>
        <dbReference type="ARBA" id="ARBA00022729"/>
    </source>
</evidence>
<evidence type="ECO:0000313" key="7">
    <source>
        <dbReference type="Proteomes" id="UP000552644"/>
    </source>
</evidence>
<comment type="caution">
    <text evidence="6">The sequence shown here is derived from an EMBL/GenBank/DDBJ whole genome shotgun (WGS) entry which is preliminary data.</text>
</comment>
<evidence type="ECO:0008006" key="8">
    <source>
        <dbReference type="Google" id="ProtNLM"/>
    </source>
</evidence>
<dbReference type="InterPro" id="IPR013519">
    <property type="entry name" value="Int_alpha_beta-p"/>
</dbReference>
<keyword evidence="3" id="KW-0325">Glycoprotein</keyword>
<dbReference type="SUPFAM" id="SSF69318">
    <property type="entry name" value="Integrin alpha N-terminal domain"/>
    <property type="match status" value="1"/>
</dbReference>
<dbReference type="Pfam" id="PF14312">
    <property type="entry name" value="FG-GAP_2"/>
    <property type="match status" value="2"/>
</dbReference>
<keyword evidence="1 5" id="KW-0732">Signal</keyword>
<evidence type="ECO:0000313" key="6">
    <source>
        <dbReference type="EMBL" id="MBB4917798.1"/>
    </source>
</evidence>
<dbReference type="Pfam" id="PF01839">
    <property type="entry name" value="FG-GAP"/>
    <property type="match status" value="1"/>
</dbReference>
<dbReference type="PANTHER" id="PTHR36220:SF1">
    <property type="entry name" value="GAMMA TUBULIN COMPLEX COMPONENT C-TERMINAL DOMAIN-CONTAINING PROTEIN"/>
    <property type="match status" value="1"/>
</dbReference>
<dbReference type="InterPro" id="IPR028994">
    <property type="entry name" value="Integrin_alpha_N"/>
</dbReference>
<dbReference type="AlphaFoldDB" id="A0A7W7QQH6"/>
<dbReference type="PANTHER" id="PTHR36220">
    <property type="entry name" value="UNNAMED PRODUCT"/>
    <property type="match status" value="1"/>
</dbReference>
<dbReference type="PROSITE" id="PS51470">
    <property type="entry name" value="FG_GAP"/>
    <property type="match status" value="1"/>
</dbReference>
<name>A0A7W7QQH6_9ACTN</name>
<dbReference type="Proteomes" id="UP000552644">
    <property type="component" value="Unassembled WGS sequence"/>
</dbReference>
<reference evidence="6 7" key="1">
    <citation type="submission" date="2020-08" db="EMBL/GenBank/DDBJ databases">
        <title>Genomic Encyclopedia of Type Strains, Phase III (KMG-III): the genomes of soil and plant-associated and newly described type strains.</title>
        <authorList>
            <person name="Whitman W."/>
        </authorList>
    </citation>
    <scope>NUCLEOTIDE SEQUENCE [LARGE SCALE GENOMIC DNA]</scope>
    <source>
        <strain evidence="6 7">CECT 8840</strain>
    </source>
</reference>
<dbReference type="EMBL" id="JACHJP010000005">
    <property type="protein sequence ID" value="MBB4917798.1"/>
    <property type="molecule type" value="Genomic_DNA"/>
</dbReference>
<dbReference type="InterPro" id="IPR013517">
    <property type="entry name" value="FG-GAP"/>
</dbReference>
<proteinExistence type="predicted"/>
<feature type="region of interest" description="Disordered" evidence="4">
    <location>
        <begin position="418"/>
        <end position="444"/>
    </location>
</feature>
<evidence type="ECO:0000256" key="5">
    <source>
        <dbReference type="SAM" id="SignalP"/>
    </source>
</evidence>
<protein>
    <recommendedName>
        <fullName evidence="8">FG-GAP repeat-containing protein</fullName>
    </recommendedName>
</protein>
<dbReference type="Gene3D" id="2.130.10.130">
    <property type="entry name" value="Integrin alpha, N-terminal"/>
    <property type="match status" value="3"/>
</dbReference>
<gene>
    <name evidence="6" type="ORF">FHS44_004918</name>
</gene>
<dbReference type="RefSeq" id="WP_184718398.1">
    <property type="nucleotide sequence ID" value="NZ_JACHJP010000005.1"/>
</dbReference>
<evidence type="ECO:0000256" key="3">
    <source>
        <dbReference type="ARBA" id="ARBA00023180"/>
    </source>
</evidence>
<feature type="chain" id="PRO_5038722160" description="FG-GAP repeat-containing protein" evidence="5">
    <location>
        <begin position="23"/>
        <end position="444"/>
    </location>
</feature>
<dbReference type="SMART" id="SM00191">
    <property type="entry name" value="Int_alpha"/>
    <property type="match status" value="6"/>
</dbReference>
<organism evidence="6 7">
    <name type="scientific">Streptosporangium saharense</name>
    <dbReference type="NCBI Taxonomy" id="1706840"/>
    <lineage>
        <taxon>Bacteria</taxon>
        <taxon>Bacillati</taxon>
        <taxon>Actinomycetota</taxon>
        <taxon>Actinomycetes</taxon>
        <taxon>Streptosporangiales</taxon>
        <taxon>Streptosporangiaceae</taxon>
        <taxon>Streptosporangium</taxon>
    </lineage>
</organism>
<evidence type="ECO:0000256" key="4">
    <source>
        <dbReference type="SAM" id="MobiDB-lite"/>
    </source>
</evidence>
<keyword evidence="7" id="KW-1185">Reference proteome</keyword>
<evidence type="ECO:0000256" key="2">
    <source>
        <dbReference type="ARBA" id="ARBA00022737"/>
    </source>
</evidence>
<accession>A0A7W7QQH6</accession>